<dbReference type="EMBL" id="JBHFNT010000106">
    <property type="protein sequence ID" value="MFB2835354.1"/>
    <property type="molecule type" value="Genomic_DNA"/>
</dbReference>
<evidence type="ECO:0000313" key="2">
    <source>
        <dbReference type="Proteomes" id="UP001576780"/>
    </source>
</evidence>
<comment type="caution">
    <text evidence="1">The sequence shown here is derived from an EMBL/GenBank/DDBJ whole genome shotgun (WGS) entry which is preliminary data.</text>
</comment>
<keyword evidence="2" id="KW-1185">Reference proteome</keyword>
<dbReference type="RefSeq" id="WP_413277768.1">
    <property type="nucleotide sequence ID" value="NZ_JBHFNT010000106.1"/>
</dbReference>
<organism evidence="1 2">
    <name type="scientific">Floridaenema evergladense BLCC-F167</name>
    <dbReference type="NCBI Taxonomy" id="3153639"/>
    <lineage>
        <taxon>Bacteria</taxon>
        <taxon>Bacillati</taxon>
        <taxon>Cyanobacteriota</taxon>
        <taxon>Cyanophyceae</taxon>
        <taxon>Oscillatoriophycideae</taxon>
        <taxon>Aerosakkonematales</taxon>
        <taxon>Aerosakkonemataceae</taxon>
        <taxon>Floridanema</taxon>
        <taxon>Floridanema evergladense</taxon>
    </lineage>
</organism>
<gene>
    <name evidence="1" type="ORF">ACE1CA_12555</name>
</gene>
<dbReference type="Proteomes" id="UP001576780">
    <property type="component" value="Unassembled WGS sequence"/>
</dbReference>
<reference evidence="1 2" key="1">
    <citation type="submission" date="2024-09" db="EMBL/GenBank/DDBJ databases">
        <title>Floridaenema gen nov. (Aerosakkonemataceae, Aerosakkonematales ord. nov., Cyanobacteria) from benthic tropical and subtropical fresh waters, with the description of four new species.</title>
        <authorList>
            <person name="Moretto J.A."/>
            <person name="Berthold D.E."/>
            <person name="Lefler F.W."/>
            <person name="Huang I.-S."/>
            <person name="Laughinghouse H. IV."/>
        </authorList>
    </citation>
    <scope>NUCLEOTIDE SEQUENCE [LARGE SCALE GENOMIC DNA]</scope>
    <source>
        <strain evidence="1 2">BLCC-F167</strain>
    </source>
</reference>
<evidence type="ECO:0000313" key="1">
    <source>
        <dbReference type="EMBL" id="MFB2835354.1"/>
    </source>
</evidence>
<sequence length="552" mass="62619">MPDIHINQFNAQYNIARLLDNPVTLQQRLDNIARHKLVDVLEARLSDETQADDPVCFIESIEVNLTIDLTKLDDRQLATLWADALQTGIRQTLGQRGKGVLVFRNRGDFLASFLEDLLKGKVWDCWYYQEFEKLRSLPLGAAIVTLLTTNNDAGRDALLELTRRGELDRILAILTDEEVEAIAHSCLLPPSPNIILPNTVIVWIRAIRFLLSQRLILTGIPTRDFTRLYLELLHHRPELGPDVNLARFIYNLIQLQQMVMKRSEVAQLFQLLATEQWTGVLSQLERSPAKQLLTTLMREISGAEVVELLQELEINVPQTTSYFGVTAYGGIFLLISAIADLQIDRFLQNCPYPQPENISKTGLLLWLIALQCLGNQNAVQAKSDRGITLFAGLSKTPDLSELQNYAETFTPTMHTAFIEQFEIHLREQLKRPEHFALARLSSTSARSSDWFSLCSESNSLLPDPEWDAALAMVSVTVVETFATKLGAFADSSPAYLCRNFWESQSAIELSANQIIIQFLTCPLQMVLRMAGFDHKTWEVSWLENRQLSFQFD</sequence>
<protein>
    <submittedName>
        <fullName evidence="1">Uncharacterized protein</fullName>
    </submittedName>
</protein>
<proteinExistence type="predicted"/>
<accession>A0ABV4WJV3</accession>
<name>A0ABV4WJV3_9CYAN</name>